<proteinExistence type="predicted"/>
<gene>
    <name evidence="1" type="ORF">LQV63_00980</name>
</gene>
<keyword evidence="1" id="KW-0489">Methyltransferase</keyword>
<comment type="caution">
    <text evidence="1">The sequence shown here is derived from an EMBL/GenBank/DDBJ whole genome shotgun (WGS) entry which is preliminary data.</text>
</comment>
<dbReference type="Proteomes" id="UP001199916">
    <property type="component" value="Unassembled WGS sequence"/>
</dbReference>
<organism evidence="1 2">
    <name type="scientific">Paenibacillus profundus</name>
    <dbReference type="NCBI Taxonomy" id="1173085"/>
    <lineage>
        <taxon>Bacteria</taxon>
        <taxon>Bacillati</taxon>
        <taxon>Bacillota</taxon>
        <taxon>Bacilli</taxon>
        <taxon>Bacillales</taxon>
        <taxon>Paenibacillaceae</taxon>
        <taxon>Paenibacillus</taxon>
    </lineage>
</organism>
<keyword evidence="1" id="KW-0808">Transferase</keyword>
<keyword evidence="2" id="KW-1185">Reference proteome</keyword>
<dbReference type="RefSeq" id="WP_233695362.1">
    <property type="nucleotide sequence ID" value="NZ_JAJNBZ010000001.1"/>
</dbReference>
<dbReference type="EMBL" id="JAJNBZ010000001">
    <property type="protein sequence ID" value="MCE5167889.1"/>
    <property type="molecule type" value="Genomic_DNA"/>
</dbReference>
<evidence type="ECO:0000313" key="2">
    <source>
        <dbReference type="Proteomes" id="UP001199916"/>
    </source>
</evidence>
<sequence>MSTSPAPDSHPVPAAQRAAAARMARIMDPNHPLCREDIVWVLNVVKQKLTDQDEAWSKLEPERVIRNFRYFAEVSLLLIRNSSYGQESDRIRQYLAEAVHGLWDKDALEKNNAEPL</sequence>
<name>A0ABS8YEF4_9BACL</name>
<accession>A0ABS8YEF4</accession>
<reference evidence="1 2" key="1">
    <citation type="submission" date="2021-11" db="EMBL/GenBank/DDBJ databases">
        <title>Draft genome sequence of Paenibacillus profundus YoMME, a new Gram-positive bacteria with exoelectrogenic properties.</title>
        <authorList>
            <person name="Hubenova Y."/>
            <person name="Hubenova E."/>
            <person name="Manasiev Y."/>
            <person name="Peykov S."/>
            <person name="Mitov M."/>
        </authorList>
    </citation>
    <scope>NUCLEOTIDE SEQUENCE [LARGE SCALE GENOMIC DNA]</scope>
    <source>
        <strain evidence="1 2">YoMME</strain>
    </source>
</reference>
<protein>
    <submittedName>
        <fullName evidence="1">Methyltransferase</fullName>
    </submittedName>
</protein>
<dbReference type="GO" id="GO:0008168">
    <property type="term" value="F:methyltransferase activity"/>
    <property type="evidence" value="ECO:0007669"/>
    <property type="project" value="UniProtKB-KW"/>
</dbReference>
<dbReference type="GO" id="GO:0032259">
    <property type="term" value="P:methylation"/>
    <property type="evidence" value="ECO:0007669"/>
    <property type="project" value="UniProtKB-KW"/>
</dbReference>
<evidence type="ECO:0000313" key="1">
    <source>
        <dbReference type="EMBL" id="MCE5167889.1"/>
    </source>
</evidence>